<dbReference type="PROSITE" id="PS51677">
    <property type="entry name" value="NODB"/>
    <property type="match status" value="1"/>
</dbReference>
<keyword evidence="4" id="KW-1015">Disulfide bond</keyword>
<dbReference type="PANTHER" id="PTHR10587:SF133">
    <property type="entry name" value="CHITIN DEACETYLASE 1-RELATED"/>
    <property type="match status" value="1"/>
</dbReference>
<dbReference type="SUPFAM" id="SSF49899">
    <property type="entry name" value="Concanavalin A-like lectins/glucanases"/>
    <property type="match status" value="1"/>
</dbReference>
<keyword evidence="1" id="KW-0479">Metal-binding</keyword>
<dbReference type="GO" id="GO:0005975">
    <property type="term" value="P:carbohydrate metabolic process"/>
    <property type="evidence" value="ECO:0007669"/>
    <property type="project" value="InterPro"/>
</dbReference>
<sequence length="530" mass="59549">MLHLKYRFVFACLWFVISLPGQETSFPWPDGKKAALSLSFDDGRNSQVDVGRDLFKKLDAKATFYVVPGNMQDRIDGWKQLLADGHEIGNHTVYHPCTGNFQWSRDKALENYTLSTMRRELTAANQQIKELLGVLPESFAYTCGNTFVGRGRNTQSYVPLIAELFESGRGWLNEASNDPAFADMALLQGIEMDGKDFETDIKPLVDAALEDGSWLLLAGHDIGPDGRQTTRTAMLEKLVAYVQRPESGIWLAPVGTVAAYVKEQRQRQSDQLRDALVFATTFDQGVTADFARGDARLYSAASYEQLETATPNLLPQEITLAENQGHFGHALEFKRKGQPVVFYQVDGNLPYATKDWGGTISLWLSLDPETDLEPGYTDPIQITDSGYDDAALWVDFSDKNPRSFRMGVYGDVDQWNPQGIGPDKNPAFNQRLLPAEDRPFQRGRWTHVVISFDQLNDKAGMARFYINGRPQGERKITESFTWKIEEAKIFLGLNFVGLIDEVALFDRALSTEEVKWLYQLAEGLPALLGK</sequence>
<dbReference type="InterPro" id="IPR013320">
    <property type="entry name" value="ConA-like_dom_sf"/>
</dbReference>
<name>A0A2D0N2B2_FLAN2</name>
<dbReference type="OrthoDB" id="9806342at2"/>
<protein>
    <recommendedName>
        <fullName evidence="5">NodB homology domain-containing protein</fullName>
    </recommendedName>
</protein>
<reference evidence="6 7" key="1">
    <citation type="submission" date="2017-10" db="EMBL/GenBank/DDBJ databases">
        <title>The draft genome sequence of Lewinella nigricans NBRC 102662.</title>
        <authorList>
            <person name="Wang K."/>
        </authorList>
    </citation>
    <scope>NUCLEOTIDE SEQUENCE [LARGE SCALE GENOMIC DNA]</scope>
    <source>
        <strain evidence="6 7">NBRC 102662</strain>
    </source>
</reference>
<gene>
    <name evidence="6" type="ORF">CRP01_31190</name>
</gene>
<dbReference type="AlphaFoldDB" id="A0A2D0N2B2"/>
<feature type="domain" description="NodB homology" evidence="5">
    <location>
        <begin position="34"/>
        <end position="252"/>
    </location>
</feature>
<dbReference type="Proteomes" id="UP000223913">
    <property type="component" value="Unassembled WGS sequence"/>
</dbReference>
<keyword evidence="7" id="KW-1185">Reference proteome</keyword>
<evidence type="ECO:0000313" key="7">
    <source>
        <dbReference type="Proteomes" id="UP000223913"/>
    </source>
</evidence>
<evidence type="ECO:0000256" key="3">
    <source>
        <dbReference type="ARBA" id="ARBA00022801"/>
    </source>
</evidence>
<evidence type="ECO:0000259" key="5">
    <source>
        <dbReference type="PROSITE" id="PS51677"/>
    </source>
</evidence>
<keyword evidence="2" id="KW-0732">Signal</keyword>
<dbReference type="InterPro" id="IPR006558">
    <property type="entry name" value="LamG-like"/>
</dbReference>
<comment type="caution">
    <text evidence="6">The sequence shown here is derived from an EMBL/GenBank/DDBJ whole genome shotgun (WGS) entry which is preliminary data.</text>
</comment>
<dbReference type="SUPFAM" id="SSF88713">
    <property type="entry name" value="Glycoside hydrolase/deacetylase"/>
    <property type="match status" value="1"/>
</dbReference>
<keyword evidence="3" id="KW-0378">Hydrolase</keyword>
<proteinExistence type="predicted"/>
<dbReference type="GO" id="GO:0004553">
    <property type="term" value="F:hydrolase activity, hydrolyzing O-glycosyl compounds"/>
    <property type="evidence" value="ECO:0007669"/>
    <property type="project" value="UniProtKB-ARBA"/>
</dbReference>
<evidence type="ECO:0000256" key="2">
    <source>
        <dbReference type="ARBA" id="ARBA00022729"/>
    </source>
</evidence>
<organism evidence="6 7">
    <name type="scientific">Flavilitoribacter nigricans (strain ATCC 23147 / DSM 23189 / NBRC 102662 / NCIMB 1420 / SS-2)</name>
    <name type="common">Lewinella nigricans</name>
    <dbReference type="NCBI Taxonomy" id="1122177"/>
    <lineage>
        <taxon>Bacteria</taxon>
        <taxon>Pseudomonadati</taxon>
        <taxon>Bacteroidota</taxon>
        <taxon>Saprospiria</taxon>
        <taxon>Saprospirales</taxon>
        <taxon>Lewinellaceae</taxon>
        <taxon>Flavilitoribacter</taxon>
    </lineage>
</organism>
<dbReference type="GO" id="GO:0046872">
    <property type="term" value="F:metal ion binding"/>
    <property type="evidence" value="ECO:0007669"/>
    <property type="project" value="UniProtKB-KW"/>
</dbReference>
<dbReference type="PANTHER" id="PTHR10587">
    <property type="entry name" value="GLYCOSYL TRANSFERASE-RELATED"/>
    <property type="match status" value="1"/>
</dbReference>
<evidence type="ECO:0000256" key="4">
    <source>
        <dbReference type="ARBA" id="ARBA00023157"/>
    </source>
</evidence>
<dbReference type="SMART" id="SM00560">
    <property type="entry name" value="LamGL"/>
    <property type="match status" value="1"/>
</dbReference>
<dbReference type="EMBL" id="PDUD01000038">
    <property type="protein sequence ID" value="PHN02661.1"/>
    <property type="molecule type" value="Genomic_DNA"/>
</dbReference>
<dbReference type="Pfam" id="PF13385">
    <property type="entry name" value="Laminin_G_3"/>
    <property type="match status" value="1"/>
</dbReference>
<dbReference type="Gene3D" id="2.60.120.200">
    <property type="match status" value="1"/>
</dbReference>
<evidence type="ECO:0000313" key="6">
    <source>
        <dbReference type="EMBL" id="PHN02661.1"/>
    </source>
</evidence>
<dbReference type="InterPro" id="IPR002509">
    <property type="entry name" value="NODB_dom"/>
</dbReference>
<dbReference type="Pfam" id="PF01522">
    <property type="entry name" value="Polysacc_deac_1"/>
    <property type="match status" value="1"/>
</dbReference>
<accession>A0A2D0N2B2</accession>
<dbReference type="InterPro" id="IPR011330">
    <property type="entry name" value="Glyco_hydro/deAcase_b/a-brl"/>
</dbReference>
<evidence type="ECO:0000256" key="1">
    <source>
        <dbReference type="ARBA" id="ARBA00022723"/>
    </source>
</evidence>
<dbReference type="Gene3D" id="3.20.20.370">
    <property type="entry name" value="Glycoside hydrolase/deacetylase"/>
    <property type="match status" value="1"/>
</dbReference>
<dbReference type="GO" id="GO:0016020">
    <property type="term" value="C:membrane"/>
    <property type="evidence" value="ECO:0007669"/>
    <property type="project" value="TreeGrafter"/>
</dbReference>
<dbReference type="InterPro" id="IPR050248">
    <property type="entry name" value="Polysacc_deacetylase_ArnD"/>
</dbReference>
<dbReference type="RefSeq" id="WP_099153990.1">
    <property type="nucleotide sequence ID" value="NZ_PDUD01000038.1"/>
</dbReference>
<dbReference type="GO" id="GO:0016810">
    <property type="term" value="F:hydrolase activity, acting on carbon-nitrogen (but not peptide) bonds"/>
    <property type="evidence" value="ECO:0007669"/>
    <property type="project" value="InterPro"/>
</dbReference>
<dbReference type="CDD" id="cd10967">
    <property type="entry name" value="CE4_GLA_like_6s"/>
    <property type="match status" value="1"/>
</dbReference>